<evidence type="ECO:0000313" key="4">
    <source>
        <dbReference type="Proteomes" id="UP000316562"/>
    </source>
</evidence>
<accession>A0A519BIQ2</accession>
<organism evidence="3 4">
    <name type="scientific">Acididesulfobacter guangdongensis</name>
    <dbReference type="NCBI Taxonomy" id="2597225"/>
    <lineage>
        <taxon>Bacteria</taxon>
        <taxon>Deltaproteobacteria</taxon>
        <taxon>Candidatus Acidulodesulfobacterales</taxon>
        <taxon>Candidatus Acididesulfobacter</taxon>
    </lineage>
</organism>
<dbReference type="GO" id="GO:0045259">
    <property type="term" value="C:proton-transporting ATP synthase complex"/>
    <property type="evidence" value="ECO:0007669"/>
    <property type="project" value="UniProtKB-KW"/>
</dbReference>
<dbReference type="InterPro" id="IPR036771">
    <property type="entry name" value="ATPsynth_dsu/esu_N"/>
</dbReference>
<name>A0A519BIQ2_ACIG2</name>
<sequence>MPLKLKVVNTKKILIESNDVDYCEIPAKCGIEGILPGHINFISFLNEGKIKYKTKDEHNEIDAKEGFVEFSDDTISILLKG</sequence>
<evidence type="ECO:0000259" key="2">
    <source>
        <dbReference type="Pfam" id="PF02823"/>
    </source>
</evidence>
<keyword evidence="1" id="KW-0066">ATP synthesis</keyword>
<dbReference type="EMBL" id="SGBC01000001">
    <property type="protein sequence ID" value="RZD17153.1"/>
    <property type="molecule type" value="Genomic_DNA"/>
</dbReference>
<protein>
    <recommendedName>
        <fullName evidence="2">ATP synthase F1 complex delta/epsilon subunit N-terminal domain-containing protein</fullName>
    </recommendedName>
</protein>
<proteinExistence type="predicted"/>
<reference evidence="3 4" key="1">
    <citation type="journal article" date="2019" name="ISME J.">
        <title>Insights into ecological role of a new deltaproteobacterial order Candidatus Acidulodesulfobacterales by metagenomics and metatranscriptomics.</title>
        <authorList>
            <person name="Tan S."/>
            <person name="Liu J."/>
            <person name="Fang Y."/>
            <person name="Hedlund B.P."/>
            <person name="Lian Z.H."/>
            <person name="Huang L.Y."/>
            <person name="Li J.T."/>
            <person name="Huang L.N."/>
            <person name="Li W.J."/>
            <person name="Jiang H.C."/>
            <person name="Dong H.L."/>
            <person name="Shu W.S."/>
        </authorList>
    </citation>
    <scope>NUCLEOTIDE SEQUENCE [LARGE SCALE GENOMIC DNA]</scope>
    <source>
        <strain evidence="3">AP2</strain>
    </source>
</reference>
<dbReference type="SUPFAM" id="SSF51344">
    <property type="entry name" value="Epsilon subunit of F1F0-ATP synthase N-terminal domain"/>
    <property type="match status" value="1"/>
</dbReference>
<dbReference type="Pfam" id="PF02823">
    <property type="entry name" value="ATP-synt_DE_N"/>
    <property type="match status" value="1"/>
</dbReference>
<evidence type="ECO:0000313" key="3">
    <source>
        <dbReference type="EMBL" id="RZD17153.1"/>
    </source>
</evidence>
<keyword evidence="1" id="KW-0139">CF(1)</keyword>
<gene>
    <name evidence="3" type="ORF">EVJ46_02690</name>
</gene>
<feature type="domain" description="ATP synthase F1 complex delta/epsilon subunit N-terminal" evidence="2">
    <location>
        <begin position="3"/>
        <end position="78"/>
    </location>
</feature>
<dbReference type="Proteomes" id="UP000316562">
    <property type="component" value="Unassembled WGS sequence"/>
</dbReference>
<dbReference type="AlphaFoldDB" id="A0A519BIQ2"/>
<dbReference type="InterPro" id="IPR020546">
    <property type="entry name" value="ATP_synth_F1_dsu/esu_N"/>
</dbReference>
<evidence type="ECO:0000256" key="1">
    <source>
        <dbReference type="ARBA" id="ARBA00023196"/>
    </source>
</evidence>
<comment type="caution">
    <text evidence="3">The sequence shown here is derived from an EMBL/GenBank/DDBJ whole genome shotgun (WGS) entry which is preliminary data.</text>
</comment>
<dbReference type="GO" id="GO:0015986">
    <property type="term" value="P:proton motive force-driven ATP synthesis"/>
    <property type="evidence" value="ECO:0007669"/>
    <property type="project" value="InterPro"/>
</dbReference>
<dbReference type="Gene3D" id="2.60.15.10">
    <property type="entry name" value="F0F1 ATP synthase delta/epsilon subunit, N-terminal"/>
    <property type="match status" value="1"/>
</dbReference>